<dbReference type="EMBL" id="CP104067">
    <property type="protein sequence ID" value="WAH40945.1"/>
    <property type="molecule type" value="Genomic_DNA"/>
</dbReference>
<gene>
    <name evidence="7" type="ORF">NZD89_22055</name>
</gene>
<dbReference type="InterPro" id="IPR043129">
    <property type="entry name" value="ATPase_NBD"/>
</dbReference>
<dbReference type="PANTHER" id="PTHR42749">
    <property type="entry name" value="CELL SHAPE-DETERMINING PROTEIN MREB"/>
    <property type="match status" value="1"/>
</dbReference>
<evidence type="ECO:0000256" key="2">
    <source>
        <dbReference type="ARBA" id="ARBA00022490"/>
    </source>
</evidence>
<organism evidence="7 8">
    <name type="scientific">Alicyclobacillus fastidiosus</name>
    <dbReference type="NCBI Taxonomy" id="392011"/>
    <lineage>
        <taxon>Bacteria</taxon>
        <taxon>Bacillati</taxon>
        <taxon>Bacillota</taxon>
        <taxon>Bacilli</taxon>
        <taxon>Bacillales</taxon>
        <taxon>Alicyclobacillaceae</taxon>
        <taxon>Alicyclobacillus</taxon>
    </lineage>
</organism>
<sequence length="332" mass="35519">MSMVIDFGTSRLRMSTAQTPDFISEASVVARREEGPIVAGDEALRMVGRTPKSVEIVWPVVAGAVRESEAAVILLQRMVSQHFPRGLGLRMPITMALPANLTSVERRGLEEVAHQAGAKQVQFIDSLVAAAIGAGLAVDTPQGAMVVDLGAGTTEVGLLSMRGVVSSQRLARGMSEIDVEVVETIRRDYGFLVGLQAVQQVKHQLADDETKTFELVGRNLATGLPGKVEVKREAFESPLAAYYTQIVDLIRTTIESCPPELVGDIMDKGVVLVGGGANSVVIQKALQSRIEVPISAADDPDHAVIRGLKQLSKQQGGTYGLKEKARSLLRTS</sequence>
<dbReference type="SUPFAM" id="SSF53067">
    <property type="entry name" value="Actin-like ATPase domain"/>
    <property type="match status" value="2"/>
</dbReference>
<keyword evidence="4" id="KW-0067">ATP-binding</keyword>
<evidence type="ECO:0000256" key="5">
    <source>
        <dbReference type="ARBA" id="ARBA00022960"/>
    </source>
</evidence>
<protein>
    <submittedName>
        <fullName evidence="7">Rod shape-determining protein</fullName>
    </submittedName>
</protein>
<evidence type="ECO:0000256" key="3">
    <source>
        <dbReference type="ARBA" id="ARBA00022741"/>
    </source>
</evidence>
<reference evidence="7" key="1">
    <citation type="submission" date="2022-08" db="EMBL/GenBank/DDBJ databases">
        <title>Alicyclobacillus fastidiosus DSM 17978, complete genome.</title>
        <authorList>
            <person name="Wang Q."/>
            <person name="Cai R."/>
            <person name="Wang Z."/>
        </authorList>
    </citation>
    <scope>NUCLEOTIDE SEQUENCE</scope>
    <source>
        <strain evidence="7">DSM 17978</strain>
    </source>
</reference>
<dbReference type="InterPro" id="IPR004753">
    <property type="entry name" value="MreB"/>
</dbReference>
<accession>A0ABY6ZDY9</accession>
<name>A0ABY6ZDY9_9BACL</name>
<keyword evidence="5" id="KW-0133">Cell shape</keyword>
<dbReference type="RefSeq" id="WP_268004844.1">
    <property type="nucleotide sequence ID" value="NZ_CP104067.1"/>
</dbReference>
<comment type="subcellular location">
    <subcellularLocation>
        <location evidence="1">Cytoplasm</location>
    </subcellularLocation>
</comment>
<comment type="similarity">
    <text evidence="6">Belongs to the FtsA/MreB family.</text>
</comment>
<evidence type="ECO:0000256" key="1">
    <source>
        <dbReference type="ARBA" id="ARBA00004496"/>
    </source>
</evidence>
<dbReference type="Proteomes" id="UP001164761">
    <property type="component" value="Chromosome"/>
</dbReference>
<evidence type="ECO:0000256" key="4">
    <source>
        <dbReference type="ARBA" id="ARBA00022840"/>
    </source>
</evidence>
<dbReference type="PANTHER" id="PTHR42749:SF1">
    <property type="entry name" value="CELL SHAPE-DETERMINING PROTEIN MREB"/>
    <property type="match status" value="1"/>
</dbReference>
<dbReference type="PRINTS" id="PR01652">
    <property type="entry name" value="SHAPEPROTEIN"/>
</dbReference>
<keyword evidence="8" id="KW-1185">Reference proteome</keyword>
<keyword evidence="3" id="KW-0547">Nucleotide-binding</keyword>
<dbReference type="InterPro" id="IPR056546">
    <property type="entry name" value="MreB_MamK-like"/>
</dbReference>
<evidence type="ECO:0000256" key="6">
    <source>
        <dbReference type="ARBA" id="ARBA00023458"/>
    </source>
</evidence>
<keyword evidence="2" id="KW-0963">Cytoplasm</keyword>
<proteinExistence type="inferred from homology"/>
<dbReference type="Pfam" id="PF06723">
    <property type="entry name" value="MreB_Mbl"/>
    <property type="match status" value="1"/>
</dbReference>
<evidence type="ECO:0000313" key="7">
    <source>
        <dbReference type="EMBL" id="WAH40945.1"/>
    </source>
</evidence>
<dbReference type="Gene3D" id="3.30.420.40">
    <property type="match status" value="3"/>
</dbReference>
<evidence type="ECO:0000313" key="8">
    <source>
        <dbReference type="Proteomes" id="UP001164761"/>
    </source>
</evidence>